<dbReference type="InterPro" id="IPR014031">
    <property type="entry name" value="Ketoacyl_synth_C"/>
</dbReference>
<dbReference type="AlphaFoldDB" id="A0A937I4P4"/>
<gene>
    <name evidence="20" type="ORF">ISQ63_02730</name>
</gene>
<reference evidence="20" key="1">
    <citation type="submission" date="2020-10" db="EMBL/GenBank/DDBJ databases">
        <title>Microbiome of the Black Sea water column analyzed by genome centric metagenomics.</title>
        <authorList>
            <person name="Cabello-Yeves P.J."/>
            <person name="Callieri C."/>
            <person name="Picazo A."/>
            <person name="Mehrshad M."/>
            <person name="Haro-Moreno J.M."/>
            <person name="Roda-Garcia J."/>
            <person name="Dzembekova N."/>
            <person name="Slabakova V."/>
            <person name="Slabakova N."/>
            <person name="Moncheva S."/>
            <person name="Rodriguez-Valera F."/>
        </authorList>
    </citation>
    <scope>NUCLEOTIDE SEQUENCE</scope>
    <source>
        <strain evidence="20">BS307-5m-G49</strain>
    </source>
</reference>
<dbReference type="EC" id="2.3.1.41" evidence="5"/>
<comment type="catalytic activity">
    <reaction evidence="17">
        <text>a fatty acyl-[ACP] + malonyl-[ACP] + H(+) = a 3-oxoacyl-[ACP] + holo-[ACP] + CO2</text>
        <dbReference type="Rhea" id="RHEA:22836"/>
        <dbReference type="Rhea" id="RHEA-COMP:9623"/>
        <dbReference type="Rhea" id="RHEA-COMP:9685"/>
        <dbReference type="Rhea" id="RHEA-COMP:9916"/>
        <dbReference type="Rhea" id="RHEA-COMP:14125"/>
        <dbReference type="ChEBI" id="CHEBI:15378"/>
        <dbReference type="ChEBI" id="CHEBI:16526"/>
        <dbReference type="ChEBI" id="CHEBI:64479"/>
        <dbReference type="ChEBI" id="CHEBI:78449"/>
        <dbReference type="ChEBI" id="CHEBI:78776"/>
        <dbReference type="ChEBI" id="CHEBI:138651"/>
        <dbReference type="EC" id="2.3.1.41"/>
    </reaction>
    <physiologicalReaction direction="left-to-right" evidence="17">
        <dbReference type="Rhea" id="RHEA:22837"/>
    </physiologicalReaction>
</comment>
<dbReference type="Pfam" id="PF02801">
    <property type="entry name" value="Ketoacyl-synt_C"/>
    <property type="match status" value="1"/>
</dbReference>
<organism evidence="20 21">
    <name type="scientific">SAR86 cluster bacterium</name>
    <dbReference type="NCBI Taxonomy" id="2030880"/>
    <lineage>
        <taxon>Bacteria</taxon>
        <taxon>Pseudomonadati</taxon>
        <taxon>Pseudomonadota</taxon>
        <taxon>Gammaproteobacteria</taxon>
        <taxon>SAR86 cluster</taxon>
    </lineage>
</organism>
<evidence type="ECO:0000256" key="3">
    <source>
        <dbReference type="ARBA" id="ARBA00008467"/>
    </source>
</evidence>
<dbReference type="InterPro" id="IPR014030">
    <property type="entry name" value="Ketoacyl_synth_N"/>
</dbReference>
<evidence type="ECO:0000256" key="12">
    <source>
        <dbReference type="ARBA" id="ARBA00023315"/>
    </source>
</evidence>
<evidence type="ECO:0000259" key="19">
    <source>
        <dbReference type="PROSITE" id="PS52004"/>
    </source>
</evidence>
<keyword evidence="11" id="KW-0275">Fatty acid biosynthesis</keyword>
<evidence type="ECO:0000256" key="18">
    <source>
        <dbReference type="RuleBase" id="RU003694"/>
    </source>
</evidence>
<comment type="caution">
    <text evidence="20">The sequence shown here is derived from an EMBL/GenBank/DDBJ whole genome shotgun (WGS) entry which is preliminary data.</text>
</comment>
<feature type="domain" description="Ketosynthase family 3 (KS3)" evidence="19">
    <location>
        <begin position="3"/>
        <end position="404"/>
    </location>
</feature>
<dbReference type="GO" id="GO:0005829">
    <property type="term" value="C:cytosol"/>
    <property type="evidence" value="ECO:0007669"/>
    <property type="project" value="TreeGrafter"/>
</dbReference>
<evidence type="ECO:0000256" key="13">
    <source>
        <dbReference type="ARBA" id="ARBA00039450"/>
    </source>
</evidence>
<evidence type="ECO:0000256" key="6">
    <source>
        <dbReference type="ARBA" id="ARBA00022490"/>
    </source>
</evidence>
<sequence length="407" mass="43189">MTKKRAVITGMGSISCIGNNLEEISNSLRQGISGISKNDEYNDLGFRSKVSGSILIDLKDLIDRKLFRFMGEAAAYSYLSALDALRDSKLPESIFETDRIGVIAGSGGASSRSQVDAADILREKGVKRVGPYRVTQTMGSTVSACLATSFKIKGVNFSISSACSTSAHCIGSAWEQIQLGNQDVIIAGGAEDEHWTQSGLFDAMGALSSNYNENPTAASRPFDENRDGFVISGGGGILIVEELEHALSRKAKIYAEVKGYSATSDGDDMVAPSGEGAKNCMKKSLEMSGLKSVDYLNAHGTSTPAGDPIELNAIKSVFKDDIPIVSSTKSLTGHTLGAAGVQECIYSILMMNGNFIAGNKNLTDPIPEADGIDIPKKSLEKEFDSFMSNSFGFGGTNVSLVLSKFKS</sequence>
<proteinExistence type="inferred from homology"/>
<evidence type="ECO:0000256" key="7">
    <source>
        <dbReference type="ARBA" id="ARBA00022516"/>
    </source>
</evidence>
<evidence type="ECO:0000313" key="21">
    <source>
        <dbReference type="Proteomes" id="UP000744438"/>
    </source>
</evidence>
<dbReference type="PROSITE" id="PS51257">
    <property type="entry name" value="PROKAR_LIPOPROTEIN"/>
    <property type="match status" value="1"/>
</dbReference>
<dbReference type="InterPro" id="IPR000794">
    <property type="entry name" value="Beta-ketoacyl_synthase"/>
</dbReference>
<dbReference type="Proteomes" id="UP000744438">
    <property type="component" value="Unassembled WGS sequence"/>
</dbReference>
<dbReference type="InterPro" id="IPR016039">
    <property type="entry name" value="Thiolase-like"/>
</dbReference>
<evidence type="ECO:0000256" key="16">
    <source>
        <dbReference type="ARBA" id="ARBA00048121"/>
    </source>
</evidence>
<keyword evidence="7" id="KW-0444">Lipid biosynthesis</keyword>
<keyword evidence="6" id="KW-0963">Cytoplasm</keyword>
<dbReference type="EMBL" id="JADHQC010000011">
    <property type="protein sequence ID" value="MBL6811783.1"/>
    <property type="molecule type" value="Genomic_DNA"/>
</dbReference>
<comment type="pathway">
    <text evidence="2">Lipid metabolism; fatty acid biosynthesis.</text>
</comment>
<dbReference type="Gene3D" id="3.40.47.10">
    <property type="match status" value="2"/>
</dbReference>
<keyword evidence="10" id="KW-0443">Lipid metabolism</keyword>
<keyword evidence="12 20" id="KW-0012">Acyltransferase</keyword>
<dbReference type="Pfam" id="PF00109">
    <property type="entry name" value="ketoacyl-synt"/>
    <property type="match status" value="1"/>
</dbReference>
<evidence type="ECO:0000256" key="17">
    <source>
        <dbReference type="ARBA" id="ARBA00048506"/>
    </source>
</evidence>
<comment type="catalytic activity">
    <reaction evidence="16">
        <text>(3Z)-decenoyl-[ACP] + malonyl-[ACP] + H(+) = 3-oxo-(5Z)-dodecenoyl-[ACP] + holo-[ACP] + CO2</text>
        <dbReference type="Rhea" id="RHEA:54940"/>
        <dbReference type="Rhea" id="RHEA-COMP:9623"/>
        <dbReference type="Rhea" id="RHEA-COMP:9685"/>
        <dbReference type="Rhea" id="RHEA-COMP:9927"/>
        <dbReference type="Rhea" id="RHEA-COMP:14042"/>
        <dbReference type="ChEBI" id="CHEBI:15378"/>
        <dbReference type="ChEBI" id="CHEBI:16526"/>
        <dbReference type="ChEBI" id="CHEBI:64479"/>
        <dbReference type="ChEBI" id="CHEBI:78449"/>
        <dbReference type="ChEBI" id="CHEBI:78798"/>
        <dbReference type="ChEBI" id="CHEBI:138410"/>
    </reaction>
    <physiologicalReaction direction="left-to-right" evidence="16">
        <dbReference type="Rhea" id="RHEA:54941"/>
    </physiologicalReaction>
</comment>
<evidence type="ECO:0000256" key="15">
    <source>
        <dbReference type="ARBA" id="ARBA00042143"/>
    </source>
</evidence>
<keyword evidence="8 18" id="KW-0808">Transferase</keyword>
<evidence type="ECO:0000256" key="14">
    <source>
        <dbReference type="ARBA" id="ARBA00041620"/>
    </source>
</evidence>
<evidence type="ECO:0000256" key="5">
    <source>
        <dbReference type="ARBA" id="ARBA00013191"/>
    </source>
</evidence>
<name>A0A937I4P4_9GAMM</name>
<dbReference type="FunFam" id="3.40.47.10:FF:000006">
    <property type="entry name" value="3-oxoacyl-[acyl-carrier-protein] synthase I"/>
    <property type="match status" value="1"/>
</dbReference>
<dbReference type="GO" id="GO:0006633">
    <property type="term" value="P:fatty acid biosynthetic process"/>
    <property type="evidence" value="ECO:0007669"/>
    <property type="project" value="UniProtKB-KW"/>
</dbReference>
<evidence type="ECO:0000256" key="9">
    <source>
        <dbReference type="ARBA" id="ARBA00022832"/>
    </source>
</evidence>
<dbReference type="PROSITE" id="PS00606">
    <property type="entry name" value="KS3_1"/>
    <property type="match status" value="1"/>
</dbReference>
<dbReference type="CDD" id="cd00834">
    <property type="entry name" value="KAS_I_II"/>
    <property type="match status" value="1"/>
</dbReference>
<protein>
    <recommendedName>
        <fullName evidence="13">3-oxoacyl-[acyl-carrier-protein] synthase 1</fullName>
        <ecNumber evidence="5">2.3.1.41</ecNumber>
    </recommendedName>
    <alternativeName>
        <fullName evidence="14">3-oxoacyl-[acyl-carrier-protein] synthase I</fullName>
    </alternativeName>
    <alternativeName>
        <fullName evidence="15">Beta-ketoacyl-ACP synthase I</fullName>
    </alternativeName>
</protein>
<dbReference type="InterPro" id="IPR018201">
    <property type="entry name" value="Ketoacyl_synth_AS"/>
</dbReference>
<evidence type="ECO:0000313" key="20">
    <source>
        <dbReference type="EMBL" id="MBL6811783.1"/>
    </source>
</evidence>
<dbReference type="InterPro" id="IPR020841">
    <property type="entry name" value="PKS_Beta-ketoAc_synthase_dom"/>
</dbReference>
<evidence type="ECO:0000256" key="10">
    <source>
        <dbReference type="ARBA" id="ARBA00023098"/>
    </source>
</evidence>
<evidence type="ECO:0000256" key="1">
    <source>
        <dbReference type="ARBA" id="ARBA00004496"/>
    </source>
</evidence>
<dbReference type="SUPFAM" id="SSF53901">
    <property type="entry name" value="Thiolase-like"/>
    <property type="match status" value="2"/>
</dbReference>
<dbReference type="GO" id="GO:0004315">
    <property type="term" value="F:3-oxoacyl-[acyl-carrier-protein] synthase activity"/>
    <property type="evidence" value="ECO:0007669"/>
    <property type="project" value="UniProtKB-EC"/>
</dbReference>
<evidence type="ECO:0000256" key="11">
    <source>
        <dbReference type="ARBA" id="ARBA00023160"/>
    </source>
</evidence>
<dbReference type="PANTHER" id="PTHR11712:SF306">
    <property type="entry name" value="3-OXOACYL-[ACYL-CARRIER-PROTEIN] SYNTHASE 1"/>
    <property type="match status" value="1"/>
</dbReference>
<comment type="similarity">
    <text evidence="3 18">Belongs to the thiolase-like superfamily. Beta-ketoacyl-ACP synthases family.</text>
</comment>
<dbReference type="PROSITE" id="PS52004">
    <property type="entry name" value="KS3_2"/>
    <property type="match status" value="1"/>
</dbReference>
<accession>A0A937I4P4</accession>
<evidence type="ECO:0000256" key="4">
    <source>
        <dbReference type="ARBA" id="ARBA00011738"/>
    </source>
</evidence>
<dbReference type="SMART" id="SM00825">
    <property type="entry name" value="PKS_KS"/>
    <property type="match status" value="1"/>
</dbReference>
<dbReference type="PANTHER" id="PTHR11712">
    <property type="entry name" value="POLYKETIDE SYNTHASE-RELATED"/>
    <property type="match status" value="1"/>
</dbReference>
<evidence type="ECO:0000256" key="8">
    <source>
        <dbReference type="ARBA" id="ARBA00022679"/>
    </source>
</evidence>
<comment type="subunit">
    <text evidence="4">Homodimer.</text>
</comment>
<keyword evidence="9" id="KW-0276">Fatty acid metabolism</keyword>
<comment type="subcellular location">
    <subcellularLocation>
        <location evidence="1">Cytoplasm</location>
    </subcellularLocation>
</comment>
<evidence type="ECO:0000256" key="2">
    <source>
        <dbReference type="ARBA" id="ARBA00005194"/>
    </source>
</evidence>